<feature type="compositionally biased region" description="Basic and acidic residues" evidence="1">
    <location>
        <begin position="189"/>
        <end position="198"/>
    </location>
</feature>
<feature type="compositionally biased region" description="Polar residues" evidence="1">
    <location>
        <begin position="135"/>
        <end position="145"/>
    </location>
</feature>
<evidence type="ECO:0000313" key="3">
    <source>
        <dbReference type="Proteomes" id="UP001345691"/>
    </source>
</evidence>
<dbReference type="Proteomes" id="UP001345691">
    <property type="component" value="Unassembled WGS sequence"/>
</dbReference>
<accession>A0ABR0J404</accession>
<dbReference type="PANTHER" id="PTHR40069">
    <property type="entry name" value="YWBE PROTEIN"/>
    <property type="match status" value="1"/>
</dbReference>
<keyword evidence="3" id="KW-1185">Reference proteome</keyword>
<sequence length="262" mass="28707">MPITQYSQVKPGLGVSIVLKADQRTGRQVQGTVSQLLTRGNHPRGIKVKLTDGRVGRIQQLLPQRSGPPQQTGLPKRNMASNNPWEDAASQNPWSEDTPSNTHTNQNSGSAQPSYQSTPDTSEYQAPSHPPPGRSSENPWQQGRQAPSLPPRQGPGAQSDADQLLEGQGDRAEQIEHMQQYEASAPQSEADRTQAQLEKEFPNIDGALIAAIYSERPGDLAEPHRSDERILHPDYFTKLLGSSIARFAFPKIPELQPGKCAE</sequence>
<comment type="caution">
    <text evidence="2">The sequence shown here is derived from an EMBL/GenBank/DDBJ whole genome shotgun (WGS) entry which is preliminary data.</text>
</comment>
<evidence type="ECO:0008006" key="4">
    <source>
        <dbReference type="Google" id="ProtNLM"/>
    </source>
</evidence>
<name>A0ABR0J404_9EURO</name>
<proteinExistence type="predicted"/>
<feature type="region of interest" description="Disordered" evidence="1">
    <location>
        <begin position="59"/>
        <end position="198"/>
    </location>
</feature>
<organism evidence="2 3">
    <name type="scientific">Exophiala sideris</name>
    <dbReference type="NCBI Taxonomy" id="1016849"/>
    <lineage>
        <taxon>Eukaryota</taxon>
        <taxon>Fungi</taxon>
        <taxon>Dikarya</taxon>
        <taxon>Ascomycota</taxon>
        <taxon>Pezizomycotina</taxon>
        <taxon>Eurotiomycetes</taxon>
        <taxon>Chaetothyriomycetidae</taxon>
        <taxon>Chaetothyriales</taxon>
        <taxon>Herpotrichiellaceae</taxon>
        <taxon>Exophiala</taxon>
    </lineage>
</organism>
<evidence type="ECO:0000313" key="2">
    <source>
        <dbReference type="EMBL" id="KAK5055800.1"/>
    </source>
</evidence>
<reference evidence="2 3" key="1">
    <citation type="submission" date="2023-08" db="EMBL/GenBank/DDBJ databases">
        <title>Black Yeasts Isolated from many extreme environments.</title>
        <authorList>
            <person name="Coleine C."/>
            <person name="Stajich J.E."/>
            <person name="Selbmann L."/>
        </authorList>
    </citation>
    <scope>NUCLEOTIDE SEQUENCE [LARGE SCALE GENOMIC DNA]</scope>
    <source>
        <strain evidence="2 3">CCFEE 6328</strain>
    </source>
</reference>
<gene>
    <name evidence="2" type="ORF">LTR69_008175</name>
</gene>
<dbReference type="Pfam" id="PF09962">
    <property type="entry name" value="DUF2196"/>
    <property type="match status" value="1"/>
</dbReference>
<dbReference type="NCBIfam" id="TIGR03833">
    <property type="entry name" value="YwbE family protein"/>
    <property type="match status" value="1"/>
</dbReference>
<dbReference type="PANTHER" id="PTHR40069:SF1">
    <property type="entry name" value="YWBE PROTEIN"/>
    <property type="match status" value="1"/>
</dbReference>
<dbReference type="EMBL" id="JAVRRF010000019">
    <property type="protein sequence ID" value="KAK5055800.1"/>
    <property type="molecule type" value="Genomic_DNA"/>
</dbReference>
<feature type="compositionally biased region" description="Polar residues" evidence="1">
    <location>
        <begin position="61"/>
        <end position="125"/>
    </location>
</feature>
<evidence type="ECO:0000256" key="1">
    <source>
        <dbReference type="SAM" id="MobiDB-lite"/>
    </source>
</evidence>
<protein>
    <recommendedName>
        <fullName evidence="4">Hypervirulence associated protein TUDOR domain-containing protein</fullName>
    </recommendedName>
</protein>
<dbReference type="InterPro" id="IPR019240">
    <property type="entry name" value="DUF2196"/>
</dbReference>